<reference evidence="2" key="1">
    <citation type="submission" date="2022-06" db="EMBL/GenBank/DDBJ databases">
        <title>New cyanobacteria of genus Symplocastrum in benthos of Lake Baikal.</title>
        <authorList>
            <person name="Sorokovikova E."/>
            <person name="Tikhonova I."/>
            <person name="Krasnopeev A."/>
            <person name="Evseev P."/>
            <person name="Gladkikh A."/>
            <person name="Belykh O."/>
        </authorList>
    </citation>
    <scope>NUCLEOTIDE SEQUENCE</scope>
    <source>
        <strain evidence="2">BBK-W-15</strain>
    </source>
</reference>
<evidence type="ECO:0000313" key="3">
    <source>
        <dbReference type="Proteomes" id="UP001204953"/>
    </source>
</evidence>
<dbReference type="AlphaFoldDB" id="A0AAE3KPY7"/>
<dbReference type="Proteomes" id="UP001204953">
    <property type="component" value="Unassembled WGS sequence"/>
</dbReference>
<name>A0AAE3KPY7_9CYAN</name>
<protein>
    <submittedName>
        <fullName evidence="2">Uncharacterized protein</fullName>
    </submittedName>
</protein>
<feature type="compositionally biased region" description="Polar residues" evidence="1">
    <location>
        <begin position="56"/>
        <end position="72"/>
    </location>
</feature>
<evidence type="ECO:0000256" key="1">
    <source>
        <dbReference type="SAM" id="MobiDB-lite"/>
    </source>
</evidence>
<comment type="caution">
    <text evidence="2">The sequence shown here is derived from an EMBL/GenBank/DDBJ whole genome shotgun (WGS) entry which is preliminary data.</text>
</comment>
<dbReference type="EMBL" id="JAMZMM010000311">
    <property type="protein sequence ID" value="MCP2731311.1"/>
    <property type="molecule type" value="Genomic_DNA"/>
</dbReference>
<organism evidence="2 3">
    <name type="scientific">Limnofasciculus baicalensis BBK-W-15</name>
    <dbReference type="NCBI Taxonomy" id="2699891"/>
    <lineage>
        <taxon>Bacteria</taxon>
        <taxon>Bacillati</taxon>
        <taxon>Cyanobacteriota</taxon>
        <taxon>Cyanophyceae</taxon>
        <taxon>Coleofasciculales</taxon>
        <taxon>Coleofasciculaceae</taxon>
        <taxon>Limnofasciculus</taxon>
        <taxon>Limnofasciculus baicalensis</taxon>
    </lineage>
</organism>
<accession>A0AAE3KPY7</accession>
<feature type="compositionally biased region" description="Polar residues" evidence="1">
    <location>
        <begin position="8"/>
        <end position="23"/>
    </location>
</feature>
<keyword evidence="3" id="KW-1185">Reference proteome</keyword>
<evidence type="ECO:0000313" key="2">
    <source>
        <dbReference type="EMBL" id="MCP2731311.1"/>
    </source>
</evidence>
<feature type="region of interest" description="Disordered" evidence="1">
    <location>
        <begin position="1"/>
        <end position="86"/>
    </location>
</feature>
<proteinExistence type="predicted"/>
<sequence length="86" mass="9430">MFEHIRKQSSSKSDLTPTPNQPIAQAKSAAPHIPHTQEQFEKAATFGYNGAKIPTNEGNFSATETNDTISKSPETENTEKAELDLK</sequence>
<gene>
    <name evidence="2" type="ORF">NJ959_23070</name>
</gene>
<dbReference type="RefSeq" id="WP_254014052.1">
    <property type="nucleotide sequence ID" value="NZ_JAMZMM010000311.1"/>
</dbReference>
<feature type="compositionally biased region" description="Basic and acidic residues" evidence="1">
    <location>
        <begin position="73"/>
        <end position="86"/>
    </location>
</feature>